<reference evidence="2" key="1">
    <citation type="submission" date="2007-10" db="EMBL/GenBank/DDBJ databases">
        <title>Complete sequence of Salinispora arenicola CNS-205.</title>
        <authorList>
            <consortium name="US DOE Joint Genome Institute"/>
            <person name="Copeland A."/>
            <person name="Lucas S."/>
            <person name="Lapidus A."/>
            <person name="Barry K."/>
            <person name="Glavina del Rio T."/>
            <person name="Dalin E."/>
            <person name="Tice H."/>
            <person name="Pitluck S."/>
            <person name="Foster B."/>
            <person name="Schmutz J."/>
            <person name="Larimer F."/>
            <person name="Land M."/>
            <person name="Hauser L."/>
            <person name="Kyrpides N."/>
            <person name="Ivanova N."/>
            <person name="Jensen P.R."/>
            <person name="Moore B.S."/>
            <person name="Penn K."/>
            <person name="Jenkins C."/>
            <person name="Udwary D."/>
            <person name="Xiang L."/>
            <person name="Gontang E."/>
            <person name="Richardson P."/>
        </authorList>
    </citation>
    <scope>NUCLEOTIDE SEQUENCE [LARGE SCALE GENOMIC DNA]</scope>
    <source>
        <strain evidence="2">CNS-205</strain>
    </source>
</reference>
<dbReference type="STRING" id="391037.Sare_2610"/>
<dbReference type="AlphaFoldDB" id="A8M436"/>
<proteinExistence type="predicted"/>
<evidence type="ECO:0000256" key="1">
    <source>
        <dbReference type="SAM" id="MobiDB-lite"/>
    </source>
</evidence>
<accession>A8M436</accession>
<feature type="compositionally biased region" description="Polar residues" evidence="1">
    <location>
        <begin position="1"/>
        <end position="10"/>
    </location>
</feature>
<protein>
    <submittedName>
        <fullName evidence="2">Uncharacterized protein</fullName>
    </submittedName>
</protein>
<organism evidence="2">
    <name type="scientific">Salinispora arenicola (strain CNS-205)</name>
    <dbReference type="NCBI Taxonomy" id="391037"/>
    <lineage>
        <taxon>Bacteria</taxon>
        <taxon>Bacillati</taxon>
        <taxon>Actinomycetota</taxon>
        <taxon>Actinomycetes</taxon>
        <taxon>Micromonosporales</taxon>
        <taxon>Micromonosporaceae</taxon>
        <taxon>Salinispora</taxon>
    </lineage>
</organism>
<dbReference type="KEGG" id="saq:Sare_2610"/>
<sequence length="132" mass="14345">MTTETISSYNDIRPGGPRPGDVTLSTGYLLKDGERVGRFGNQCVFLMANAEQTLQCQETWALDGVGELTSQALTIQSATPGPRTWTSVINNGSMRFFGASGIVVTEKESEISTSDDVTIYLVDESHPKTHEQ</sequence>
<dbReference type="PATRIC" id="fig|391037.6.peg.2647"/>
<name>A8M436_SALAI</name>
<gene>
    <name evidence="2" type="ordered locus">Sare_2610</name>
</gene>
<dbReference type="HOGENOM" id="CLU_1915616_0_0_11"/>
<dbReference type="EMBL" id="CP000850">
    <property type="protein sequence ID" value="ABV98450.1"/>
    <property type="molecule type" value="Genomic_DNA"/>
</dbReference>
<feature type="region of interest" description="Disordered" evidence="1">
    <location>
        <begin position="1"/>
        <end position="20"/>
    </location>
</feature>
<evidence type="ECO:0000313" key="2">
    <source>
        <dbReference type="EMBL" id="ABV98450.1"/>
    </source>
</evidence>